<evidence type="ECO:0000313" key="2">
    <source>
        <dbReference type="EMBL" id="AIC11514.1"/>
    </source>
</evidence>
<dbReference type="EMBL" id="CP006696">
    <property type="protein sequence ID" value="AIC11514.1"/>
    <property type="molecule type" value="Genomic_DNA"/>
</dbReference>
<protein>
    <submittedName>
        <fullName evidence="2">Uncharacterized protein</fullName>
    </submittedName>
</protein>
<dbReference type="Proteomes" id="UP000027215">
    <property type="component" value="Chromosome"/>
</dbReference>
<gene>
    <name evidence="2" type="ORF">D934_10230</name>
</gene>
<organism evidence="2 3">
    <name type="scientific">Xylella fastidiosa subsp. sandyi Ann-1</name>
    <dbReference type="NCBI Taxonomy" id="155920"/>
    <lineage>
        <taxon>Bacteria</taxon>
        <taxon>Pseudomonadati</taxon>
        <taxon>Pseudomonadota</taxon>
        <taxon>Gammaproteobacteria</taxon>
        <taxon>Lysobacterales</taxon>
        <taxon>Lysobacteraceae</taxon>
        <taxon>Xylella</taxon>
    </lineage>
</organism>
<dbReference type="AlphaFoldDB" id="A0A060H426"/>
<evidence type="ECO:0000256" key="1">
    <source>
        <dbReference type="SAM" id="MobiDB-lite"/>
    </source>
</evidence>
<dbReference type="KEGG" id="xfs:D934_10230"/>
<dbReference type="RefSeq" id="WP_020851130.1">
    <property type="nucleotide sequence ID" value="NZ_CP006696.1"/>
</dbReference>
<dbReference type="HOGENOM" id="CLU_1427506_0_0_6"/>
<proteinExistence type="predicted"/>
<name>A0A060H426_XYLFS</name>
<evidence type="ECO:0000313" key="3">
    <source>
        <dbReference type="Proteomes" id="UP000027215"/>
    </source>
</evidence>
<dbReference type="PATRIC" id="fig|155920.8.peg.2399"/>
<accession>A0A060H426</accession>
<reference evidence="2 3" key="1">
    <citation type="submission" date="2013-08" db="EMBL/GenBank/DDBJ databases">
        <authorList>
            <person name="Stouthamer R."/>
            <person name="Nunney L."/>
        </authorList>
    </citation>
    <scope>NUCLEOTIDE SEQUENCE [LARGE SCALE GENOMIC DNA]</scope>
    <source>
        <strain evidence="3">ann-1</strain>
    </source>
</reference>
<feature type="region of interest" description="Disordered" evidence="1">
    <location>
        <begin position="159"/>
        <end position="194"/>
    </location>
</feature>
<feature type="compositionally biased region" description="Basic and acidic residues" evidence="1">
    <location>
        <begin position="180"/>
        <end position="194"/>
    </location>
</feature>
<sequence length="194" mass="23039">MLFRLNGHAPFDVQKYPWTNIAPPDIFTTVVTKFEHQNTNTKYKHITQHRHIYLETAPGHTHITALPHEFNAPLRHYRNKNTPMKARLLLPILIMSAISGCATYTYSNGYYHGTPTVEYHYPPNYYYPHGYVIHDLFNYPIPPIYPRDFYRTHIHLPYQQRPHHDPSRPLPPKQPIKQEQPNHIEMGLRDKQRI</sequence>